<evidence type="ECO:0000256" key="1">
    <source>
        <dbReference type="SAM" id="MobiDB-lite"/>
    </source>
</evidence>
<dbReference type="KEGG" id="xca:xcc-b100_2641"/>
<feature type="domain" description="TNase-like" evidence="2">
    <location>
        <begin position="2"/>
        <end position="48"/>
    </location>
</feature>
<protein>
    <recommendedName>
        <fullName evidence="2">TNase-like domain-containing protein</fullName>
    </recommendedName>
</protein>
<evidence type="ECO:0000313" key="4">
    <source>
        <dbReference type="Proteomes" id="UP000001188"/>
    </source>
</evidence>
<dbReference type="InterPro" id="IPR035437">
    <property type="entry name" value="SNase_OB-fold_sf"/>
</dbReference>
<dbReference type="Gene3D" id="2.40.50.90">
    <property type="match status" value="1"/>
</dbReference>
<proteinExistence type="predicted"/>
<evidence type="ECO:0000259" key="2">
    <source>
        <dbReference type="Pfam" id="PF00565"/>
    </source>
</evidence>
<dbReference type="Pfam" id="PF00565">
    <property type="entry name" value="SNase"/>
    <property type="match status" value="1"/>
</dbReference>
<name>B0RUT3_XANCB</name>
<gene>
    <name evidence="3" type="ORF">XCCB100_2641</name>
</gene>
<dbReference type="EMBL" id="AM920689">
    <property type="protein sequence ID" value="CAP52002.1"/>
    <property type="molecule type" value="Genomic_DNA"/>
</dbReference>
<sequence>MVAECFVQEQSVNRWMVRSGWAVAYREYATAFIADEANARQQRRNLWQGSFQMPEDYRRSKRQQAARQIPVAAPPMPGGCRIKGNISRQGKKIYHVPGQRDYERTSTDLSRGERMFCSPEEAMRAGWQPAKR</sequence>
<feature type="region of interest" description="Disordered" evidence="1">
    <location>
        <begin position="57"/>
        <end position="80"/>
    </location>
</feature>
<evidence type="ECO:0000313" key="3">
    <source>
        <dbReference type="EMBL" id="CAP52002.1"/>
    </source>
</evidence>
<accession>B0RUT3</accession>
<organism evidence="3 4">
    <name type="scientific">Xanthomonas campestris pv. campestris (strain B100)</name>
    <dbReference type="NCBI Taxonomy" id="509169"/>
    <lineage>
        <taxon>Bacteria</taxon>
        <taxon>Pseudomonadati</taxon>
        <taxon>Pseudomonadota</taxon>
        <taxon>Gammaproteobacteria</taxon>
        <taxon>Lysobacterales</taxon>
        <taxon>Lysobacteraceae</taxon>
        <taxon>Xanthomonas</taxon>
    </lineage>
</organism>
<dbReference type="AlphaFoldDB" id="B0RUT3"/>
<reference evidence="3 4" key="1">
    <citation type="journal article" date="2008" name="J. Biotechnol.">
        <title>The genome of Xanthomonas campestris pv. campestris B100 and its use for the reconstruction of metabolic pathways involved in xanthan biosynthesis.</title>
        <authorList>
            <person name="Vorholter F.J."/>
            <person name="Schneiker S."/>
            <person name="Goesmann A."/>
            <person name="Krause L."/>
            <person name="Bekel T."/>
            <person name="Kaiser O."/>
            <person name="Linke B."/>
            <person name="Patschkowski T."/>
            <person name="Ruckert C."/>
            <person name="Schmid J."/>
            <person name="Sidhu V.K."/>
            <person name="Sieber V."/>
            <person name="Tauch A."/>
            <person name="Watt S.A."/>
            <person name="Weisshaar B."/>
            <person name="Becker A."/>
            <person name="Niehaus K."/>
            <person name="Puhler A."/>
        </authorList>
    </citation>
    <scope>NUCLEOTIDE SEQUENCE [LARGE SCALE GENOMIC DNA]</scope>
    <source>
        <strain evidence="3 4">B100</strain>
    </source>
</reference>
<dbReference type="HOGENOM" id="CLU_122433_0_0_6"/>
<dbReference type="InterPro" id="IPR016071">
    <property type="entry name" value="Staphylococal_nuclease_OB-fold"/>
</dbReference>
<dbReference type="Proteomes" id="UP000001188">
    <property type="component" value="Chromosome"/>
</dbReference>
<dbReference type="SUPFAM" id="SSF50199">
    <property type="entry name" value="Staphylococcal nuclease"/>
    <property type="match status" value="1"/>
</dbReference>